<accession>A0A5K7XFI9</accession>
<feature type="transmembrane region" description="Helical" evidence="5">
    <location>
        <begin position="235"/>
        <end position="251"/>
    </location>
</feature>
<feature type="transmembrane region" description="Helical" evidence="5">
    <location>
        <begin position="258"/>
        <end position="277"/>
    </location>
</feature>
<feature type="domain" description="O-antigen ligase-related" evidence="6">
    <location>
        <begin position="221"/>
        <end position="367"/>
    </location>
</feature>
<name>A0A5K7XFI9_9BACT</name>
<proteinExistence type="predicted"/>
<evidence type="ECO:0000256" key="2">
    <source>
        <dbReference type="ARBA" id="ARBA00022692"/>
    </source>
</evidence>
<keyword evidence="3 5" id="KW-1133">Transmembrane helix</keyword>
<feature type="transmembrane region" description="Helical" evidence="5">
    <location>
        <begin position="71"/>
        <end position="92"/>
    </location>
</feature>
<dbReference type="EMBL" id="AP021861">
    <property type="protein sequence ID" value="BBO33003.1"/>
    <property type="molecule type" value="Genomic_DNA"/>
</dbReference>
<feature type="transmembrane region" description="Helical" evidence="5">
    <location>
        <begin position="213"/>
        <end position="229"/>
    </location>
</feature>
<gene>
    <name evidence="7" type="ORF">PLANPX_2615</name>
</gene>
<evidence type="ECO:0000256" key="4">
    <source>
        <dbReference type="ARBA" id="ARBA00023136"/>
    </source>
</evidence>
<protein>
    <recommendedName>
        <fullName evidence="6">O-antigen ligase-related domain-containing protein</fullName>
    </recommendedName>
</protein>
<reference evidence="8" key="1">
    <citation type="submission" date="2019-10" db="EMBL/GenBank/DDBJ databases">
        <title>Lacipirellula parvula gen. nov., sp. nov., representing a lineage of planctomycetes widespread in freshwater anoxic habitats, and description of the family Lacipirellulaceae.</title>
        <authorList>
            <person name="Dedysh S.N."/>
            <person name="Kulichevskaya I.S."/>
            <person name="Beletsky A.V."/>
            <person name="Rakitin A.L."/>
            <person name="Mardanov A.V."/>
            <person name="Ivanova A.A."/>
            <person name="Saltykova V.X."/>
            <person name="Rijpstra W.I.C."/>
            <person name="Sinninghe Damste J.S."/>
            <person name="Ravin N.V."/>
        </authorList>
    </citation>
    <scope>NUCLEOTIDE SEQUENCE [LARGE SCALE GENOMIC DNA]</scope>
    <source>
        <strain evidence="8">PX69</strain>
    </source>
</reference>
<feature type="transmembrane region" description="Helical" evidence="5">
    <location>
        <begin position="386"/>
        <end position="405"/>
    </location>
</feature>
<dbReference type="AlphaFoldDB" id="A0A5K7XFI9"/>
<dbReference type="PANTHER" id="PTHR37422">
    <property type="entry name" value="TEICHURONIC ACID BIOSYNTHESIS PROTEIN TUAE"/>
    <property type="match status" value="1"/>
</dbReference>
<evidence type="ECO:0000313" key="7">
    <source>
        <dbReference type="EMBL" id="BBO33003.1"/>
    </source>
</evidence>
<keyword evidence="8" id="KW-1185">Reference proteome</keyword>
<evidence type="ECO:0000259" key="6">
    <source>
        <dbReference type="Pfam" id="PF04932"/>
    </source>
</evidence>
<feature type="transmembrane region" description="Helical" evidence="5">
    <location>
        <begin position="354"/>
        <end position="379"/>
    </location>
</feature>
<sequence length="475" mass="50966">MTPDWHYPSSTRPAAWNARLAAAATIVLSFWVVGHSLGQSRTLFEQSTLDANRVENRFAAQQGVTTTSSAVGFFLLGGMGFVCWATSSSAGINWRHPLMFFCAAYVGWCVLSLAWSADSAQTVRKLAILALMLVGAYGAATRFDLDDLLAITMLALGGLVGVGLLAELALGMFRPWRSDYRFCGTCHPNDQAVQCALLTLAAAGATWLKRDHIWLRRLIIAGGLVGLALTKSRTTLLALIVAAAIAAVLSAKGLHRWLVLCGGIALLCLAGIASNFISVSDIDRSMDVASMGRRENVSSLTGRLPLWNELWKSAVKEPIVGHGYGGFWGERNVLKYSAIFAWHIPHAHNGYLDLMLAVGVIGAVLYVAWVVATAAVAAWRFERTEWAAELFVVCLLAFSLIHAVTESKFPGAGIGAYFVLMMMAAVAIRRPVLSGALGALQPSHSFGNDGAHQTWPLGMNPASIISAHRGDQLSN</sequence>
<feature type="transmembrane region" description="Helical" evidence="5">
    <location>
        <begin position="98"/>
        <end position="117"/>
    </location>
</feature>
<feature type="transmembrane region" description="Helical" evidence="5">
    <location>
        <begin position="149"/>
        <end position="173"/>
    </location>
</feature>
<evidence type="ECO:0000256" key="3">
    <source>
        <dbReference type="ARBA" id="ARBA00022989"/>
    </source>
</evidence>
<organism evidence="7 8">
    <name type="scientific">Lacipirellula parvula</name>
    <dbReference type="NCBI Taxonomy" id="2650471"/>
    <lineage>
        <taxon>Bacteria</taxon>
        <taxon>Pseudomonadati</taxon>
        <taxon>Planctomycetota</taxon>
        <taxon>Planctomycetia</taxon>
        <taxon>Pirellulales</taxon>
        <taxon>Lacipirellulaceae</taxon>
        <taxon>Lacipirellula</taxon>
    </lineage>
</organism>
<dbReference type="KEGG" id="lpav:PLANPX_2615"/>
<feature type="transmembrane region" description="Helical" evidence="5">
    <location>
        <begin position="411"/>
        <end position="428"/>
    </location>
</feature>
<comment type="subcellular location">
    <subcellularLocation>
        <location evidence="1">Membrane</location>
        <topology evidence="1">Multi-pass membrane protein</topology>
    </subcellularLocation>
</comment>
<keyword evidence="2 5" id="KW-0812">Transmembrane</keyword>
<dbReference type="Pfam" id="PF04932">
    <property type="entry name" value="Wzy_C"/>
    <property type="match status" value="1"/>
</dbReference>
<feature type="transmembrane region" description="Helical" evidence="5">
    <location>
        <begin position="126"/>
        <end position="143"/>
    </location>
</feature>
<evidence type="ECO:0000256" key="1">
    <source>
        <dbReference type="ARBA" id="ARBA00004141"/>
    </source>
</evidence>
<dbReference type="GO" id="GO:0016020">
    <property type="term" value="C:membrane"/>
    <property type="evidence" value="ECO:0007669"/>
    <property type="project" value="UniProtKB-SubCell"/>
</dbReference>
<evidence type="ECO:0000256" key="5">
    <source>
        <dbReference type="SAM" id="Phobius"/>
    </source>
</evidence>
<keyword evidence="4 5" id="KW-0472">Membrane</keyword>
<dbReference type="InterPro" id="IPR007016">
    <property type="entry name" value="O-antigen_ligase-rel_domated"/>
</dbReference>
<feature type="transmembrane region" description="Helical" evidence="5">
    <location>
        <begin position="20"/>
        <end position="38"/>
    </location>
</feature>
<dbReference type="PANTHER" id="PTHR37422:SF13">
    <property type="entry name" value="LIPOPOLYSACCHARIDE BIOSYNTHESIS PROTEIN PA4999-RELATED"/>
    <property type="match status" value="1"/>
</dbReference>
<evidence type="ECO:0000313" key="8">
    <source>
        <dbReference type="Proteomes" id="UP000326837"/>
    </source>
</evidence>
<dbReference type="Proteomes" id="UP000326837">
    <property type="component" value="Chromosome"/>
</dbReference>
<dbReference type="InterPro" id="IPR051533">
    <property type="entry name" value="WaaL-like"/>
</dbReference>
<dbReference type="RefSeq" id="WP_152098872.1">
    <property type="nucleotide sequence ID" value="NZ_AP021861.1"/>
</dbReference>